<dbReference type="Gene3D" id="3.40.50.1820">
    <property type="entry name" value="alpha/beta hydrolase"/>
    <property type="match status" value="1"/>
</dbReference>
<dbReference type="OrthoDB" id="8680283at2"/>
<comment type="similarity">
    <text evidence="1">Belongs to the AB hydrolase superfamily.</text>
</comment>
<evidence type="ECO:0000313" key="4">
    <source>
        <dbReference type="Proteomes" id="UP000076404"/>
    </source>
</evidence>
<dbReference type="STRING" id="1379270.GEMMAAP_15035"/>
<proteinExistence type="inferred from homology"/>
<evidence type="ECO:0000256" key="1">
    <source>
        <dbReference type="ARBA" id="ARBA00008645"/>
    </source>
</evidence>
<dbReference type="SUPFAM" id="SSF53474">
    <property type="entry name" value="alpha/beta-Hydrolases"/>
    <property type="match status" value="1"/>
</dbReference>
<protein>
    <submittedName>
        <fullName evidence="3">Sigma factor SigB regulation protein RsbQ</fullName>
    </submittedName>
</protein>
<sequence>MSMSVLSRNNVRVSGRGEQYMIFAHGFGCDQAMWRYVAPAFEDSHRVVRFDYVGAGQSDVTAYDATRYGTLQGYASDVLEVIEALAAQQVVFVGHSVSATVGMLAAIRRPSRFDRLIHVGPSPSYLNDPPHYHGGFAKEDLLGLLEMMEKNYSGWAGALAPVVTGNPDHPEFAAELEASFCAYDTAIARAFAKATFLSDHRRDVVAVPVPSLIIQCAQDNIAPESVGRWLADHLPLSTYHALEATGHCPHLTHPDETIRAIRSYLDGPTASPTPAPLT</sequence>
<keyword evidence="4" id="KW-1185">Reference proteome</keyword>
<dbReference type="Proteomes" id="UP000076404">
    <property type="component" value="Chromosome"/>
</dbReference>
<feature type="domain" description="AB hydrolase-1" evidence="2">
    <location>
        <begin position="22"/>
        <end position="259"/>
    </location>
</feature>
<evidence type="ECO:0000259" key="2">
    <source>
        <dbReference type="Pfam" id="PF12697"/>
    </source>
</evidence>
<dbReference type="Pfam" id="PF12697">
    <property type="entry name" value="Abhydrolase_6"/>
    <property type="match status" value="1"/>
</dbReference>
<reference evidence="3 4" key="1">
    <citation type="journal article" date="2014" name="Proc. Natl. Acad. Sci. U.S.A.">
        <title>Functional type 2 photosynthetic reaction centers found in the rare bacterial phylum Gemmatimonadetes.</title>
        <authorList>
            <person name="Zeng Y."/>
            <person name="Feng F."/>
            <person name="Medova H."/>
            <person name="Dean J."/>
            <person name="Koblizek M."/>
        </authorList>
    </citation>
    <scope>NUCLEOTIDE SEQUENCE [LARGE SCALE GENOMIC DNA]</scope>
    <source>
        <strain evidence="3 4">AP64</strain>
    </source>
</reference>
<dbReference type="AlphaFoldDB" id="A0A145Q4X9"/>
<dbReference type="EMBL" id="CP011454">
    <property type="protein sequence ID" value="AMW06902.1"/>
    <property type="molecule type" value="Genomic_DNA"/>
</dbReference>
<name>A0A145Q4X9_9BACT</name>
<dbReference type="InterPro" id="IPR000073">
    <property type="entry name" value="AB_hydrolase_1"/>
</dbReference>
<accession>A0A145Q4X9</accession>
<dbReference type="RefSeq" id="WP_026848526.1">
    <property type="nucleotide sequence ID" value="NZ_CP011454.1"/>
</dbReference>
<dbReference type="InterPro" id="IPR029058">
    <property type="entry name" value="AB_hydrolase_fold"/>
</dbReference>
<gene>
    <name evidence="3" type="ORF">GEMMAAP_15035</name>
</gene>
<dbReference type="PRINTS" id="PR00111">
    <property type="entry name" value="ABHYDROLASE"/>
</dbReference>
<dbReference type="eggNOG" id="COG0596">
    <property type="taxonomic scope" value="Bacteria"/>
</dbReference>
<organism evidence="3 4">
    <name type="scientific">Gemmatimonas phototrophica</name>
    <dbReference type="NCBI Taxonomy" id="1379270"/>
    <lineage>
        <taxon>Bacteria</taxon>
        <taxon>Pseudomonadati</taxon>
        <taxon>Gemmatimonadota</taxon>
        <taxon>Gemmatimonadia</taxon>
        <taxon>Gemmatimonadales</taxon>
        <taxon>Gemmatimonadaceae</taxon>
        <taxon>Gemmatimonas</taxon>
    </lineage>
</organism>
<reference evidence="3 4" key="2">
    <citation type="journal article" date="2016" name="Environ. Microbiol. Rep.">
        <title>Metagenomic evidence for the presence of phototrophic Gemmatimonadetes bacteria in diverse environments.</title>
        <authorList>
            <person name="Zeng Y."/>
            <person name="Baumbach J."/>
            <person name="Barbosa E.G."/>
            <person name="Azevedo V."/>
            <person name="Zhang C."/>
            <person name="Koblizek M."/>
        </authorList>
    </citation>
    <scope>NUCLEOTIDE SEQUENCE [LARGE SCALE GENOMIC DNA]</scope>
    <source>
        <strain evidence="3 4">AP64</strain>
    </source>
</reference>
<dbReference type="PANTHER" id="PTHR43039">
    <property type="entry name" value="ESTERASE-RELATED"/>
    <property type="match status" value="1"/>
</dbReference>
<dbReference type="KEGG" id="gph:GEMMAAP_15035"/>
<evidence type="ECO:0000313" key="3">
    <source>
        <dbReference type="EMBL" id="AMW06902.1"/>
    </source>
</evidence>